<dbReference type="Proteomes" id="UP001172680">
    <property type="component" value="Unassembled WGS sequence"/>
</dbReference>
<sequence>MSATNFPSVRQVEESIARCMNAPSTSMPALPTHGGTHDSISAAQTSSGTATADGRKADYREKWGSRLLFDDLTEENQKLERQNKDYARANQELRKLVGQLLAERNQAQAAIASLQQIGGNCIEVAKRLKTQDQELKLLRAECANNDAVNKSLEDCNLELCEANQQLKQQLVTREVEVEMLQTTNARIASSAFGMNVTFAQMQSSSEAVNMRAVHLQGRVADLERERKSNHIRLRAVEAVASQAFARNKILKVQLQELSDEQAARKDSCGGSFSVVSHPQDGDSSDEFTLVDGDEGDSGNEYCDAASSAEALALQRRALEASATYGRGTPIRTRSVKDKKLRSNLRALEAKYRDASLKAKDAEILNEHDSGFIQPEGELERTYKVRQDDIREAVGVETAKKGFELRLEGLGPYVADYTRNGRELLLAGRKGHVATMDWRDGKLGCELHLGETVRDAKWLHNNQYFAVAQKKSVYIYGRDGVELHNLQKHVEVRHMEFLPYFYLLATVGNAGYLKYTDTSTGATVAETPTHLGQPTSMTQNPYNSIINIGHQNGTVTLWSPNTTEPLVKILAHRGPVRAMGIDREGRYMVSAGADSRMAVWDLRMYKAVHNYFLRRPGSSVAISDRGLAAVGWGTQVSVWRGLFDKAAADQEKVQAPYMAWGGEGRAIERVRWCPLEDVLGVSHDQGFSSLLVPGAGEPNYDALEVNPYETVKQRQETEVRTLLHKLQPEMISLDPNFIGNIDLASHETRMRERDLDRKPEDIVEKLKNRGRGKNSALRKHLRKRGQKNVVDETRVRLEAARKAQNSRDMTSLKRQREEYGPALARFARKAP</sequence>
<gene>
    <name evidence="1" type="primary">utp7</name>
    <name evidence="1" type="ORF">H2199_002970</name>
</gene>
<comment type="caution">
    <text evidence="1">The sequence shown here is derived from an EMBL/GenBank/DDBJ whole genome shotgun (WGS) entry which is preliminary data.</text>
</comment>
<keyword evidence="2" id="KW-1185">Reference proteome</keyword>
<protein>
    <submittedName>
        <fullName evidence="1">U3 small nucleolar RNA-associated protein 7</fullName>
    </submittedName>
</protein>
<evidence type="ECO:0000313" key="2">
    <source>
        <dbReference type="Proteomes" id="UP001172680"/>
    </source>
</evidence>
<reference evidence="1" key="1">
    <citation type="submission" date="2022-10" db="EMBL/GenBank/DDBJ databases">
        <title>Culturing micro-colonial fungi from biological soil crusts in the Mojave desert and describing Neophaeococcomyces mojavensis, and introducing the new genera and species Taxawa tesnikishii.</title>
        <authorList>
            <person name="Kurbessoian T."/>
            <person name="Stajich J.E."/>
        </authorList>
    </citation>
    <scope>NUCLEOTIDE SEQUENCE</scope>
    <source>
        <strain evidence="1">JES_115</strain>
    </source>
</reference>
<accession>A0ACC2ZDN1</accession>
<name>A0ACC2ZDN1_9PEZI</name>
<proteinExistence type="predicted"/>
<organism evidence="1 2">
    <name type="scientific">Coniosporium tulheliwenetii</name>
    <dbReference type="NCBI Taxonomy" id="3383036"/>
    <lineage>
        <taxon>Eukaryota</taxon>
        <taxon>Fungi</taxon>
        <taxon>Dikarya</taxon>
        <taxon>Ascomycota</taxon>
        <taxon>Pezizomycotina</taxon>
        <taxon>Dothideomycetes</taxon>
        <taxon>Dothideomycetes incertae sedis</taxon>
        <taxon>Coniosporium</taxon>
    </lineage>
</organism>
<dbReference type="EMBL" id="JAPDRP010000007">
    <property type="protein sequence ID" value="KAJ9645927.1"/>
    <property type="molecule type" value="Genomic_DNA"/>
</dbReference>
<evidence type="ECO:0000313" key="1">
    <source>
        <dbReference type="EMBL" id="KAJ9645927.1"/>
    </source>
</evidence>